<dbReference type="Pfam" id="PF00628">
    <property type="entry name" value="PHD"/>
    <property type="match status" value="1"/>
</dbReference>
<dbReference type="InterPro" id="IPR006576">
    <property type="entry name" value="BRK_domain"/>
</dbReference>
<dbReference type="GO" id="GO:0006351">
    <property type="term" value="P:DNA-templated transcription"/>
    <property type="evidence" value="ECO:0007669"/>
    <property type="project" value="InterPro"/>
</dbReference>
<feature type="compositionally biased region" description="Low complexity" evidence="10">
    <location>
        <begin position="2046"/>
        <end position="2057"/>
    </location>
</feature>
<feature type="region of interest" description="Disordered" evidence="10">
    <location>
        <begin position="439"/>
        <end position="487"/>
    </location>
</feature>
<evidence type="ECO:0000256" key="10">
    <source>
        <dbReference type="SAM" id="MobiDB-lite"/>
    </source>
</evidence>
<keyword evidence="3 8" id="KW-0863">Zinc-finger</keyword>
<evidence type="ECO:0000256" key="8">
    <source>
        <dbReference type="PROSITE-ProRule" id="PRU00146"/>
    </source>
</evidence>
<feature type="compositionally biased region" description="Polar residues" evidence="10">
    <location>
        <begin position="1508"/>
        <end position="1527"/>
    </location>
</feature>
<feature type="region of interest" description="Disordered" evidence="10">
    <location>
        <begin position="655"/>
        <end position="681"/>
    </location>
</feature>
<reference evidence="13" key="1">
    <citation type="journal article" date="2014" name="Insect Biochem. Mol. Biol.">
        <title>An insight into the sialome of the frog biting fly, Corethrella appendiculata.</title>
        <authorList>
            <person name="Ribeiro J.M.C."/>
            <person name="Chagas A.C."/>
            <person name="Pham V.M."/>
            <person name="Lounibos L.P."/>
            <person name="Calvo E."/>
        </authorList>
    </citation>
    <scope>NUCLEOTIDE SEQUENCE</scope>
    <source>
        <tissue evidence="13">Salivary glands</tissue>
    </source>
</reference>
<keyword evidence="9" id="KW-0175">Coiled coil</keyword>
<dbReference type="PANTHER" id="PTHR11477:SF51">
    <property type="entry name" value="PROTEIN PARTNER OF SNF, ISOFORM B"/>
    <property type="match status" value="1"/>
</dbReference>
<keyword evidence="4" id="KW-0862">Zinc</keyword>
<dbReference type="CDD" id="cd15552">
    <property type="entry name" value="PHD_PHF3_like"/>
    <property type="match status" value="1"/>
</dbReference>
<evidence type="ECO:0000259" key="12">
    <source>
        <dbReference type="PROSITE" id="PS51321"/>
    </source>
</evidence>
<dbReference type="PANTHER" id="PTHR11477">
    <property type="entry name" value="TRANSCRIPTION FACTOR S-II ZINC FINGER DOMAIN-CONTAINING PROTEIN"/>
    <property type="match status" value="1"/>
</dbReference>
<dbReference type="SUPFAM" id="SSF46942">
    <property type="entry name" value="Elongation factor TFIIS domain 2"/>
    <property type="match status" value="1"/>
</dbReference>
<dbReference type="InterPro" id="IPR037259">
    <property type="entry name" value="BRK_sf"/>
</dbReference>
<evidence type="ECO:0000256" key="7">
    <source>
        <dbReference type="ARBA" id="ARBA00023242"/>
    </source>
</evidence>
<evidence type="ECO:0000313" key="13">
    <source>
        <dbReference type="EMBL" id="JAB55528.1"/>
    </source>
</evidence>
<dbReference type="GO" id="GO:0005634">
    <property type="term" value="C:nucleus"/>
    <property type="evidence" value="ECO:0007669"/>
    <property type="project" value="UniProtKB-SubCell"/>
</dbReference>
<accession>W4VR93</accession>
<feature type="compositionally biased region" description="Low complexity" evidence="10">
    <location>
        <begin position="580"/>
        <end position="613"/>
    </location>
</feature>
<dbReference type="GO" id="GO:0008270">
    <property type="term" value="F:zinc ion binding"/>
    <property type="evidence" value="ECO:0007669"/>
    <property type="project" value="UniProtKB-KW"/>
</dbReference>
<feature type="compositionally biased region" description="Low complexity" evidence="10">
    <location>
        <begin position="1359"/>
        <end position="1374"/>
    </location>
</feature>
<feature type="non-terminal residue" evidence="13">
    <location>
        <position position="1"/>
    </location>
</feature>
<feature type="compositionally biased region" description="Polar residues" evidence="10">
    <location>
        <begin position="1116"/>
        <end position="1127"/>
    </location>
</feature>
<feature type="region of interest" description="Disordered" evidence="10">
    <location>
        <begin position="1087"/>
        <end position="1154"/>
    </location>
</feature>
<dbReference type="SUPFAM" id="SSF160481">
    <property type="entry name" value="BRK domain-like"/>
    <property type="match status" value="1"/>
</dbReference>
<dbReference type="InterPro" id="IPR012921">
    <property type="entry name" value="SPOC_C"/>
</dbReference>
<feature type="region of interest" description="Disordered" evidence="10">
    <location>
        <begin position="1811"/>
        <end position="1841"/>
    </location>
</feature>
<feature type="region of interest" description="Disordered" evidence="10">
    <location>
        <begin position="580"/>
        <end position="639"/>
    </location>
</feature>
<dbReference type="Gene3D" id="3.40.5.120">
    <property type="match status" value="1"/>
</dbReference>
<dbReference type="Gene3D" id="1.10.472.30">
    <property type="entry name" value="Transcription elongation factor S-II, central domain"/>
    <property type="match status" value="1"/>
</dbReference>
<comment type="subcellular location">
    <subcellularLocation>
        <location evidence="1">Nucleus</location>
    </subcellularLocation>
</comment>
<feature type="region of interest" description="Disordered" evidence="10">
    <location>
        <begin position="1351"/>
        <end position="1494"/>
    </location>
</feature>
<feature type="compositionally biased region" description="Polar residues" evidence="10">
    <location>
        <begin position="91"/>
        <end position="108"/>
    </location>
</feature>
<dbReference type="Pfam" id="PF07744">
    <property type="entry name" value="SPOC"/>
    <property type="match status" value="1"/>
</dbReference>
<dbReference type="InterPro" id="IPR013083">
    <property type="entry name" value="Znf_RING/FYVE/PHD"/>
</dbReference>
<feature type="compositionally biased region" description="Low complexity" evidence="10">
    <location>
        <begin position="931"/>
        <end position="952"/>
    </location>
</feature>
<evidence type="ECO:0000256" key="5">
    <source>
        <dbReference type="ARBA" id="ARBA00023015"/>
    </source>
</evidence>
<feature type="compositionally biased region" description="Low complexity" evidence="10">
    <location>
        <begin position="1091"/>
        <end position="1106"/>
    </location>
</feature>
<feature type="compositionally biased region" description="Basic and acidic residues" evidence="10">
    <location>
        <begin position="1444"/>
        <end position="1478"/>
    </location>
</feature>
<feature type="region of interest" description="Disordered" evidence="10">
    <location>
        <begin position="1762"/>
        <end position="1795"/>
    </location>
</feature>
<feature type="compositionally biased region" description="Basic and acidic residues" evidence="10">
    <location>
        <begin position="225"/>
        <end position="237"/>
    </location>
</feature>
<feature type="compositionally biased region" description="Low complexity" evidence="10">
    <location>
        <begin position="445"/>
        <end position="458"/>
    </location>
</feature>
<protein>
    <submittedName>
        <fullName evidence="13">Protein partner of snf</fullName>
    </submittedName>
</protein>
<feature type="region of interest" description="Disordered" evidence="10">
    <location>
        <begin position="727"/>
        <end position="803"/>
    </location>
</feature>
<evidence type="ECO:0000256" key="1">
    <source>
        <dbReference type="ARBA" id="ARBA00004123"/>
    </source>
</evidence>
<feature type="compositionally biased region" description="Polar residues" evidence="10">
    <location>
        <begin position="1536"/>
        <end position="1551"/>
    </location>
</feature>
<dbReference type="Pfam" id="PF07500">
    <property type="entry name" value="TFIIS_M"/>
    <property type="match status" value="1"/>
</dbReference>
<feature type="region of interest" description="Disordered" evidence="10">
    <location>
        <begin position="82"/>
        <end position="124"/>
    </location>
</feature>
<evidence type="ECO:0000256" key="6">
    <source>
        <dbReference type="ARBA" id="ARBA00023163"/>
    </source>
</evidence>
<feature type="compositionally biased region" description="Low complexity" evidence="10">
    <location>
        <begin position="671"/>
        <end position="681"/>
    </location>
</feature>
<name>W4VR93_9DIPT</name>
<feature type="compositionally biased region" description="Basic residues" evidence="10">
    <location>
        <begin position="1396"/>
        <end position="1412"/>
    </location>
</feature>
<organism evidence="13">
    <name type="scientific">Corethrella appendiculata</name>
    <dbReference type="NCBI Taxonomy" id="1370023"/>
    <lineage>
        <taxon>Eukaryota</taxon>
        <taxon>Metazoa</taxon>
        <taxon>Ecdysozoa</taxon>
        <taxon>Arthropoda</taxon>
        <taxon>Hexapoda</taxon>
        <taxon>Insecta</taxon>
        <taxon>Pterygota</taxon>
        <taxon>Neoptera</taxon>
        <taxon>Endopterygota</taxon>
        <taxon>Diptera</taxon>
        <taxon>Nematocera</taxon>
        <taxon>Culicoidea</taxon>
        <taxon>Chaoboridae</taxon>
        <taxon>Corethrella</taxon>
    </lineage>
</organism>
<feature type="region of interest" description="Disordered" evidence="10">
    <location>
        <begin position="1508"/>
        <end position="1551"/>
    </location>
</feature>
<evidence type="ECO:0000256" key="4">
    <source>
        <dbReference type="ARBA" id="ARBA00022833"/>
    </source>
</evidence>
<feature type="region of interest" description="Disordered" evidence="10">
    <location>
        <begin position="1990"/>
        <end position="2010"/>
    </location>
</feature>
<feature type="compositionally biased region" description="Low complexity" evidence="10">
    <location>
        <begin position="305"/>
        <end position="315"/>
    </location>
</feature>
<feature type="region of interest" description="Disordered" evidence="10">
    <location>
        <begin position="172"/>
        <end position="336"/>
    </location>
</feature>
<feature type="domain" description="TFIIS central" evidence="12">
    <location>
        <begin position="1155"/>
        <end position="1274"/>
    </location>
</feature>
<dbReference type="PROSITE" id="PS51321">
    <property type="entry name" value="TFIIS_CENTRAL"/>
    <property type="match status" value="1"/>
</dbReference>
<dbReference type="InterPro" id="IPR011011">
    <property type="entry name" value="Znf_FYVE_PHD"/>
</dbReference>
<evidence type="ECO:0000256" key="2">
    <source>
        <dbReference type="ARBA" id="ARBA00022723"/>
    </source>
</evidence>
<dbReference type="SMART" id="SM00249">
    <property type="entry name" value="PHD"/>
    <property type="match status" value="1"/>
</dbReference>
<dbReference type="InterPro" id="IPR019787">
    <property type="entry name" value="Znf_PHD-finger"/>
</dbReference>
<dbReference type="SUPFAM" id="SSF57903">
    <property type="entry name" value="FYVE/PHD zinc finger"/>
    <property type="match status" value="1"/>
</dbReference>
<sequence>KEYPLENTELIDEKLKIDSNLVIVVNKDGSVSVDQKTLRSLLANETTNTSVSVVRVGSPTPSIEEEIAQEEREKLKNRIKMDSTEEDMESLNVTESSQDTLNTSNLESGTKKSTDNPPHVSLTIENYYPPSEAKQFAAEVLSLAGLDNPLRIETIDYEFQKYVIQNDHCYTPLTSPSQRLTNRQKLPDFDDSFGEESIPSTSQSAAQEVGESSKKQISTRTTRTPKKDVVHRDSSEKDESDSEMQEDSDSEFEEEEVSSEEDDDDSDLDFNVNNLRTKKRKSGRGGNRSILRSAGRLSKKRLSADTSQDNDSLSSSRDDKRKRGRPGKFQKTPVKVTKPAPIKKDILPVTSTPKITPTPLVVHTPSPVVTPTPQPVVIKKDNKKSGAHVEALFTDMSSLFSTPDIIKKNIIITKPATATITSTTINSASIKGFVPLAPPTSAKNSQQSASHISIQSSSEGRKPSTTVHHQPPPPSYEETQQQKSIATSSENTIPNIVKMLESPNVDSPSTAIISNVISKASQQQNLINMEENNLLADLNNPEDGLPEDLLQHVAELAENKELQEILDKQVLGVIAGDENTSTSTSSGIIPASSSSSSSDIITTPTTIVTNPIIVPQPPKSISPPTMSVKEQLKPRSTPIQVRRSDGRVITLPPIEAPATRGAKRRQAMGESPATTTSPAAVAQQVIPAKPTPPSTPLTKQAKTVLNKSATTPAAPVTTAKTSADFSGRLVIDEGRSSKASSRRSSTASSKSSNKDTATTSAKKSNKKATKNDSITAATIPATAAAAAPADDIDSDESWNSEDDPDRLWCICKQPHNNRFMICCDSCEDWFHGKCVNITKAMGQQMEDDGIEWTCPNCVKKKQDRQQPKMTDFMQSVSPSSTGPNVITQTIKQVPVIAATSCVVCKNSARVNSIYCSDECILKHAQNVKPSTTTSAIATSSTPSSFSSSRQASGVDKTDSTHQSSVTTTTEEKKTAPVKANVIINPKTNRVTVFERSTGRFVSGTTAPTIEHLRQWLRDHPTFEALQPGTAEAQLFHAKQAQLKQISKDLAAKRIQDQQKAAAVAAKQIQTQIKITDKKNIVLVMPKKDSKVSTTSSGGSSSVAPKTPTTPKPTPTNSGKSQPKQTTLKVKKTTPDSKSGQQQSKQSSFHNERETFRTNFKEQLTLRMKEVGDKSPKLTPEEIDAFADATESEMYLLFNKDIGSKYRAKYRSLMFNIKDRKNLTLFQKICDKTIKPSQLVRMAPEELASQELTQWREKENKHNLEMIKKSELDLLACAKNYVLKTHKGEEVIEGKSNERLELDPTISVEDVVSVLNNSTVSSTSELDATLATSKDSYRSKEYGDYGYGKGSTILASQSPSTTSTTTSGSSSGNNTSKKKDSHHRSRSRSREREHSSRGKTSKHKKHSRGRSRDHHSSSSSTHHDHHGSHDRSSKKEHSHSHSHHSTHDTEKKEKEKKKDAHKIDPAKSKDSKSASEQKRTIAPSSSSSMKKESQKFENYSLIDKILEASSSAQKPESNEPATSKTTKPAETILSKPSPDQDQEPSSTMQTPPYSAFYDDAPIDTDPIEIPIEQDPIWSGNIVMPDVTTFDTTLTPISGNCDDIVKYFPDELDIVGRINADAVWNYIKKVKKAPNKEIVILRLGATDKEAYFTLYTCFNSIEKLGVIKKMMPKVKDFYILPLPANRDIPSALLPIKGCGIVEEDNKPDLLLGIIVKKKDTKIESGKRSAELSDIDSLPTAKISRKTTTTSTVITNPIVKGFSTSTTTTTIDEGYSPPNSPKMTKSDSRKLTYGLPKSSSSRASVRSIIKSTGIKDSDLLENDDEDEPYSPGESDESNSANLPTLPPIITSTSLDIALTQKINVVNVNLNDSLSSSAAIAGGSSSAHIVEDEDILKKEMEEINRKIAEEKNEIVDILTKSDLKDEIKSTLPSLENIAIPSNLSEILASIKGVGSTTATASASFTTTTTTPLDIGTLVTTTTTSINETLQAIVSGGKDENKKEDNDEYIPTATNPFGLSYKPSYTPNFTHDIDERILPPMSIINQAAPPTTSSGNESTGGSKLSSLSEAELMRLVPDDDPYLLQKNNKDEEEEDEIPSKRFKRDDDDDDDKEPLPPGVEDE</sequence>
<feature type="region of interest" description="Disordered" evidence="10">
    <location>
        <begin position="2040"/>
        <end position="2117"/>
    </location>
</feature>
<keyword evidence="2" id="KW-0479">Metal-binding</keyword>
<feature type="coiled-coil region" evidence="9">
    <location>
        <begin position="1889"/>
        <end position="1916"/>
    </location>
</feature>
<feature type="region of interest" description="Disordered" evidence="10">
    <location>
        <begin position="931"/>
        <end position="978"/>
    </location>
</feature>
<dbReference type="CDD" id="cd22581">
    <property type="entry name" value="SPOC_PPS-like"/>
    <property type="match status" value="1"/>
</dbReference>
<feature type="compositionally biased region" description="Low complexity" evidence="10">
    <location>
        <begin position="1136"/>
        <end position="1147"/>
    </location>
</feature>
<keyword evidence="7" id="KW-0539">Nucleus</keyword>
<dbReference type="Pfam" id="PF07533">
    <property type="entry name" value="BRK"/>
    <property type="match status" value="1"/>
</dbReference>
<evidence type="ECO:0000256" key="3">
    <source>
        <dbReference type="ARBA" id="ARBA00022771"/>
    </source>
</evidence>
<proteinExistence type="evidence at transcript level"/>
<feature type="compositionally biased region" description="Acidic residues" evidence="10">
    <location>
        <begin position="790"/>
        <end position="803"/>
    </location>
</feature>
<feature type="compositionally biased region" description="Acidic residues" evidence="10">
    <location>
        <begin position="1816"/>
        <end position="1833"/>
    </location>
</feature>
<dbReference type="InterPro" id="IPR003618">
    <property type="entry name" value="TFIIS_cen_dom"/>
</dbReference>
<dbReference type="SMART" id="SM00510">
    <property type="entry name" value="TFS2M"/>
    <property type="match status" value="1"/>
</dbReference>
<dbReference type="InterPro" id="IPR019786">
    <property type="entry name" value="Zinc_finger_PHD-type_CS"/>
</dbReference>
<dbReference type="Gene3D" id="3.30.40.10">
    <property type="entry name" value="Zinc/RING finger domain, C3HC4 (zinc finger)"/>
    <property type="match status" value="1"/>
</dbReference>
<evidence type="ECO:0000256" key="9">
    <source>
        <dbReference type="SAM" id="Coils"/>
    </source>
</evidence>
<dbReference type="InterPro" id="IPR001965">
    <property type="entry name" value="Znf_PHD"/>
</dbReference>
<dbReference type="EMBL" id="GANO01004343">
    <property type="protein sequence ID" value="JAB55528.1"/>
    <property type="molecule type" value="mRNA"/>
</dbReference>
<keyword evidence="6" id="KW-0804">Transcription</keyword>
<dbReference type="PROSITE" id="PS50016">
    <property type="entry name" value="ZF_PHD_2"/>
    <property type="match status" value="1"/>
</dbReference>
<dbReference type="SMART" id="SM00592">
    <property type="entry name" value="BRK"/>
    <property type="match status" value="1"/>
</dbReference>
<feature type="compositionally biased region" description="Polar residues" evidence="10">
    <location>
        <begin position="172"/>
        <end position="184"/>
    </location>
</feature>
<feature type="compositionally biased region" description="Low complexity" evidence="10">
    <location>
        <begin position="737"/>
        <end position="762"/>
    </location>
</feature>
<feature type="compositionally biased region" description="Low complexity" evidence="10">
    <location>
        <begin position="771"/>
        <end position="789"/>
    </location>
</feature>
<feature type="domain" description="PHD-type" evidence="11">
    <location>
        <begin position="806"/>
        <end position="860"/>
    </location>
</feature>
<feature type="compositionally biased region" description="Acidic residues" evidence="10">
    <location>
        <begin position="238"/>
        <end position="268"/>
    </location>
</feature>
<keyword evidence="5" id="KW-0805">Transcription regulation</keyword>
<feature type="compositionally biased region" description="Polar residues" evidence="10">
    <location>
        <begin position="477"/>
        <end position="487"/>
    </location>
</feature>
<dbReference type="PROSITE" id="PS01359">
    <property type="entry name" value="ZF_PHD_1"/>
    <property type="match status" value="1"/>
</dbReference>
<evidence type="ECO:0000259" key="11">
    <source>
        <dbReference type="PROSITE" id="PS50016"/>
    </source>
</evidence>
<dbReference type="InterPro" id="IPR036575">
    <property type="entry name" value="TFIIS_cen_dom_sf"/>
</dbReference>